<dbReference type="PANTHER" id="PTHR45348">
    <property type="entry name" value="HYPOTHETICAL OXIDOREDUCTASE (EUROFUNG)"/>
    <property type="match status" value="1"/>
</dbReference>
<gene>
    <name evidence="4" type="ORF">PDE_09797</name>
</gene>
<dbReference type="EMBL" id="KB644415">
    <property type="protein sequence ID" value="EPS34833.1"/>
    <property type="molecule type" value="Genomic_DNA"/>
</dbReference>
<sequence>MTTHQAAVCLAKGSPFVIQSRPTPKPGPGELLIQVKSVALNPADAIMRDQGLLVSTYPTVTGFDMAGLVLEVGGNVPWDPFDTGRENNDPFFQPGVTRVAAYAASFWRSSCPDYGAFQEKCLVPWQHVIPISNADISWNQAATLPVAAQVPLSAWDAMGIERLGETLSSPLASPTPVSSDLGRKREVLLIWGASSSVGTMGVQSARLLRDDPYSPFAAVYAVASTPNHAYLHSLGADRCFDYKDSGCVDALIGTAKKENLVIRRCFLAMGELAPCQAVLKAFLVDSHGSSQGGVSGVKIASAPRVPPDAEKVPGMEIIFVMPAMSEEQRLAEFRYWMGSWARTNLASGAIRPSPQPKVIGFGLNAVNAGLDELIQGVSCSKLVIEVGK</sequence>
<keyword evidence="2" id="KW-0560">Oxidoreductase</keyword>
<accession>S8B7D1</accession>
<dbReference type="InterPro" id="IPR036291">
    <property type="entry name" value="NAD(P)-bd_dom_sf"/>
</dbReference>
<dbReference type="OrthoDB" id="10257049at2759"/>
<dbReference type="AlphaFoldDB" id="S8B7D1"/>
<name>S8B7D1_PENO1</name>
<feature type="domain" description="Enoyl reductase (ER)" evidence="3">
    <location>
        <begin position="13"/>
        <end position="384"/>
    </location>
</feature>
<dbReference type="eggNOG" id="KOG1198">
    <property type="taxonomic scope" value="Eukaryota"/>
</dbReference>
<dbReference type="STRING" id="933388.S8B7D1"/>
<dbReference type="CDD" id="cd08249">
    <property type="entry name" value="enoyl_reductase_like"/>
    <property type="match status" value="1"/>
</dbReference>
<evidence type="ECO:0000256" key="1">
    <source>
        <dbReference type="ARBA" id="ARBA00008072"/>
    </source>
</evidence>
<comment type="similarity">
    <text evidence="1">Belongs to the zinc-containing alcohol dehydrogenase family.</text>
</comment>
<dbReference type="SMART" id="SM00829">
    <property type="entry name" value="PKS_ER"/>
    <property type="match status" value="1"/>
</dbReference>
<keyword evidence="5" id="KW-1185">Reference proteome</keyword>
<dbReference type="Proteomes" id="UP000019376">
    <property type="component" value="Unassembled WGS sequence"/>
</dbReference>
<dbReference type="InterPro" id="IPR047122">
    <property type="entry name" value="Trans-enoyl_RdTase-like"/>
</dbReference>
<dbReference type="GO" id="GO:0016651">
    <property type="term" value="F:oxidoreductase activity, acting on NAD(P)H"/>
    <property type="evidence" value="ECO:0007669"/>
    <property type="project" value="InterPro"/>
</dbReference>
<organism evidence="4 5">
    <name type="scientific">Penicillium oxalicum (strain 114-2 / CGMCC 5302)</name>
    <name type="common">Penicillium decumbens</name>
    <dbReference type="NCBI Taxonomy" id="933388"/>
    <lineage>
        <taxon>Eukaryota</taxon>
        <taxon>Fungi</taxon>
        <taxon>Dikarya</taxon>
        <taxon>Ascomycota</taxon>
        <taxon>Pezizomycotina</taxon>
        <taxon>Eurotiomycetes</taxon>
        <taxon>Eurotiomycetidae</taxon>
        <taxon>Eurotiales</taxon>
        <taxon>Aspergillaceae</taxon>
        <taxon>Penicillium</taxon>
    </lineage>
</organism>
<evidence type="ECO:0000256" key="2">
    <source>
        <dbReference type="ARBA" id="ARBA00023002"/>
    </source>
</evidence>
<reference evidence="4 5" key="1">
    <citation type="journal article" date="2013" name="PLoS ONE">
        <title>Genomic and secretomic analyses reveal unique features of the lignocellulolytic enzyme system of Penicillium decumbens.</title>
        <authorList>
            <person name="Liu G."/>
            <person name="Zhang L."/>
            <person name="Wei X."/>
            <person name="Zou G."/>
            <person name="Qin Y."/>
            <person name="Ma L."/>
            <person name="Li J."/>
            <person name="Zheng H."/>
            <person name="Wang S."/>
            <person name="Wang C."/>
            <person name="Xun L."/>
            <person name="Zhao G.-P."/>
            <person name="Zhou Z."/>
            <person name="Qu Y."/>
        </authorList>
    </citation>
    <scope>NUCLEOTIDE SEQUENCE [LARGE SCALE GENOMIC DNA]</scope>
    <source>
        <strain evidence="5">114-2 / CGMCC 5302</strain>
    </source>
</reference>
<dbReference type="InterPro" id="IPR020843">
    <property type="entry name" value="ER"/>
</dbReference>
<dbReference type="Gene3D" id="3.90.180.10">
    <property type="entry name" value="Medium-chain alcohol dehydrogenases, catalytic domain"/>
    <property type="match status" value="1"/>
</dbReference>
<dbReference type="HOGENOM" id="CLU_026673_16_5_1"/>
<dbReference type="SUPFAM" id="SSF51735">
    <property type="entry name" value="NAD(P)-binding Rossmann-fold domains"/>
    <property type="match status" value="1"/>
</dbReference>
<proteinExistence type="inferred from homology"/>
<dbReference type="SUPFAM" id="SSF50129">
    <property type="entry name" value="GroES-like"/>
    <property type="match status" value="1"/>
</dbReference>
<dbReference type="Pfam" id="PF08240">
    <property type="entry name" value="ADH_N"/>
    <property type="match status" value="1"/>
</dbReference>
<dbReference type="InterPro" id="IPR013154">
    <property type="entry name" value="ADH-like_N"/>
</dbReference>
<dbReference type="InterPro" id="IPR011032">
    <property type="entry name" value="GroES-like_sf"/>
</dbReference>
<dbReference type="PhylomeDB" id="S8B7D1"/>
<dbReference type="PANTHER" id="PTHR45348:SF2">
    <property type="entry name" value="ZINC-TYPE ALCOHOL DEHYDROGENASE-LIKE PROTEIN C2E1P3.01"/>
    <property type="match status" value="1"/>
</dbReference>
<dbReference type="Gene3D" id="3.40.50.720">
    <property type="entry name" value="NAD(P)-binding Rossmann-like Domain"/>
    <property type="match status" value="1"/>
</dbReference>
<evidence type="ECO:0000313" key="5">
    <source>
        <dbReference type="Proteomes" id="UP000019376"/>
    </source>
</evidence>
<evidence type="ECO:0000259" key="3">
    <source>
        <dbReference type="SMART" id="SM00829"/>
    </source>
</evidence>
<evidence type="ECO:0000313" key="4">
    <source>
        <dbReference type="EMBL" id="EPS34833.1"/>
    </source>
</evidence>
<protein>
    <recommendedName>
        <fullName evidence="3">Enoyl reductase (ER) domain-containing protein</fullName>
    </recommendedName>
</protein>